<feature type="region of interest" description="Disordered" evidence="1">
    <location>
        <begin position="90"/>
        <end position="113"/>
    </location>
</feature>
<keyword evidence="2" id="KW-0812">Transmembrane</keyword>
<dbReference type="Proteomes" id="UP000708208">
    <property type="component" value="Unassembled WGS sequence"/>
</dbReference>
<keyword evidence="4" id="KW-1185">Reference proteome</keyword>
<accession>A0A8J2JJF0</accession>
<name>A0A8J2JJF0_9HEXA</name>
<sequence>MDDGTEFVGVLRPGQSCRDFVAIFCNFQNSTVEPESASEASTKFVYMALAICLMLLLLLLTWKCWGRIIGCYNSLRRDVQVVGLNNPNYGADGVSNNVDDAQEGEPESDGDSDISIYTSPTAVRIIPSTLPVRVQPPRRVKALHCNACKDE</sequence>
<evidence type="ECO:0000313" key="4">
    <source>
        <dbReference type="Proteomes" id="UP000708208"/>
    </source>
</evidence>
<protein>
    <submittedName>
        <fullName evidence="3">Uncharacterized protein</fullName>
    </submittedName>
</protein>
<dbReference type="AlphaFoldDB" id="A0A8J2JJF0"/>
<dbReference type="EMBL" id="CAJVCH010052240">
    <property type="protein sequence ID" value="CAG7718280.1"/>
    <property type="molecule type" value="Genomic_DNA"/>
</dbReference>
<feature type="transmembrane region" description="Helical" evidence="2">
    <location>
        <begin position="44"/>
        <end position="62"/>
    </location>
</feature>
<keyword evidence="2" id="KW-1133">Transmembrane helix</keyword>
<evidence type="ECO:0000256" key="2">
    <source>
        <dbReference type="SAM" id="Phobius"/>
    </source>
</evidence>
<keyword evidence="2" id="KW-0472">Membrane</keyword>
<gene>
    <name evidence="3" type="ORF">AFUS01_LOCUS7682</name>
</gene>
<feature type="compositionally biased region" description="Polar residues" evidence="1">
    <location>
        <begin position="90"/>
        <end position="99"/>
    </location>
</feature>
<reference evidence="3" key="1">
    <citation type="submission" date="2021-06" db="EMBL/GenBank/DDBJ databases">
        <authorList>
            <person name="Hodson N. C."/>
            <person name="Mongue J. A."/>
            <person name="Jaron S. K."/>
        </authorList>
    </citation>
    <scope>NUCLEOTIDE SEQUENCE</scope>
</reference>
<proteinExistence type="predicted"/>
<evidence type="ECO:0000256" key="1">
    <source>
        <dbReference type="SAM" id="MobiDB-lite"/>
    </source>
</evidence>
<comment type="caution">
    <text evidence="3">The sequence shown here is derived from an EMBL/GenBank/DDBJ whole genome shotgun (WGS) entry which is preliminary data.</text>
</comment>
<feature type="compositionally biased region" description="Acidic residues" evidence="1">
    <location>
        <begin position="100"/>
        <end position="112"/>
    </location>
</feature>
<evidence type="ECO:0000313" key="3">
    <source>
        <dbReference type="EMBL" id="CAG7718280.1"/>
    </source>
</evidence>
<organism evidence="3 4">
    <name type="scientific">Allacma fusca</name>
    <dbReference type="NCBI Taxonomy" id="39272"/>
    <lineage>
        <taxon>Eukaryota</taxon>
        <taxon>Metazoa</taxon>
        <taxon>Ecdysozoa</taxon>
        <taxon>Arthropoda</taxon>
        <taxon>Hexapoda</taxon>
        <taxon>Collembola</taxon>
        <taxon>Symphypleona</taxon>
        <taxon>Sminthuridae</taxon>
        <taxon>Allacma</taxon>
    </lineage>
</organism>